<keyword evidence="3" id="KW-1185">Reference proteome</keyword>
<protein>
    <submittedName>
        <fullName evidence="2">Uncharacterized protein</fullName>
    </submittedName>
</protein>
<feature type="region of interest" description="Disordered" evidence="1">
    <location>
        <begin position="19"/>
        <end position="39"/>
    </location>
</feature>
<evidence type="ECO:0000256" key="1">
    <source>
        <dbReference type="SAM" id="MobiDB-lite"/>
    </source>
</evidence>
<organism evidence="2 3">
    <name type="scientific">Erwinia phage pEa_SNUABM_32</name>
    <dbReference type="NCBI Taxonomy" id="2869555"/>
    <lineage>
        <taxon>Viruses</taxon>
        <taxon>Duplodnaviria</taxon>
        <taxon>Heunggongvirae</taxon>
        <taxon>Uroviricota</taxon>
        <taxon>Caudoviricetes</taxon>
        <taxon>Alexandravirus</taxon>
        <taxon>Alexandravirus SNUABM32</taxon>
    </lineage>
</organism>
<evidence type="ECO:0000313" key="3">
    <source>
        <dbReference type="Proteomes" id="UP000827788"/>
    </source>
</evidence>
<evidence type="ECO:0000313" key="2">
    <source>
        <dbReference type="EMBL" id="QZE57135.1"/>
    </source>
</evidence>
<accession>A0AAE7XKC7</accession>
<dbReference type="Proteomes" id="UP000827788">
    <property type="component" value="Segment"/>
</dbReference>
<sequence>MTKPTLGASLGARFAVTSKENIEARKKPNPRRSTLSAATTKELHNAVNMLAIKLKTTRSGAIERAVAELCDKHGIDYGTLE</sequence>
<proteinExistence type="predicted"/>
<reference evidence="2 3" key="1">
    <citation type="submission" date="2021-06" db="EMBL/GenBank/DDBJ databases">
        <title>Complete genome sequence of Erwinia phage pEa_SNUABM_32.</title>
        <authorList>
            <person name="Kim S.G."/>
            <person name="Park S.C."/>
        </authorList>
    </citation>
    <scope>NUCLEOTIDE SEQUENCE [LARGE SCALE GENOMIC DNA]</scope>
</reference>
<name>A0AAE7XKC7_9CAUD</name>
<dbReference type="EMBL" id="MZ443774">
    <property type="protein sequence ID" value="QZE57135.1"/>
    <property type="molecule type" value="Genomic_DNA"/>
</dbReference>
<gene>
    <name evidence="2" type="ORF">pEaSNUABM32_00262</name>
</gene>